<dbReference type="OrthoDB" id="5348025at2"/>
<comment type="caution">
    <text evidence="1">The sequence shown here is derived from an EMBL/GenBank/DDBJ whole genome shotgun (WGS) entry which is preliminary data.</text>
</comment>
<name>A0A5R8Y3N5_9BACT</name>
<dbReference type="AlphaFoldDB" id="A0A5R8Y3N5"/>
<keyword evidence="2" id="KW-1185">Reference proteome</keyword>
<proteinExistence type="predicted"/>
<accession>A0A5R8Y3N5</accession>
<dbReference type="EMBL" id="VANU01000001">
    <property type="protein sequence ID" value="TLP40686.1"/>
    <property type="molecule type" value="Genomic_DNA"/>
</dbReference>
<organism evidence="1 2">
    <name type="scientific">Arcobacter arenosus</name>
    <dbReference type="NCBI Taxonomy" id="2576037"/>
    <lineage>
        <taxon>Bacteria</taxon>
        <taxon>Pseudomonadati</taxon>
        <taxon>Campylobacterota</taxon>
        <taxon>Epsilonproteobacteria</taxon>
        <taxon>Campylobacterales</taxon>
        <taxon>Arcobacteraceae</taxon>
        <taxon>Arcobacter</taxon>
    </lineage>
</organism>
<reference evidence="1 2" key="1">
    <citation type="submission" date="2019-05" db="EMBL/GenBank/DDBJ databases">
        <title>Arcobacter sp. nov., isolated from sea sediment.</title>
        <authorList>
            <person name="Kim W."/>
        </authorList>
    </citation>
    <scope>NUCLEOTIDE SEQUENCE [LARGE SCALE GENOMIC DNA]</scope>
    <source>
        <strain evidence="1 2">CAU 1517</strain>
    </source>
</reference>
<gene>
    <name evidence="1" type="ORF">FDK22_01345</name>
</gene>
<evidence type="ECO:0000313" key="1">
    <source>
        <dbReference type="EMBL" id="TLP40686.1"/>
    </source>
</evidence>
<evidence type="ECO:0000313" key="2">
    <source>
        <dbReference type="Proteomes" id="UP000308901"/>
    </source>
</evidence>
<dbReference type="RefSeq" id="WP_138150986.1">
    <property type="nucleotide sequence ID" value="NZ_VANU01000001.1"/>
</dbReference>
<dbReference type="Proteomes" id="UP000308901">
    <property type="component" value="Unassembled WGS sequence"/>
</dbReference>
<protein>
    <submittedName>
        <fullName evidence="1">Uncharacterized protein</fullName>
    </submittedName>
</protein>
<sequence>MFIIKKSTASEFLDVDLEDFVVTSLLSKYDIKTNTTFLDNVNDDYNALINYINELYIDNEKIPNDIAHEITSNINFKKYLLSYIQNKMKNILDDSTTIVFKEIIIIINLLSMGKKFEIFESYNFYNMEILGNLFREYEKVLKDLKDKEDEENFDLTFELYTILIEVINELCTINSIDILRKKTINPLVNVISETINIVKFNLNLDEDKINTLNNILGKLLFYYSHIPYIDTSNKNCEYLIEEFTFNFEKIYEGYDLSKNTNFANDANCDEYYYIFLNSSTTLLLNLLYKLELTYEENSYNSVEKFKEIINLYKQIIIHKNVPVFNSLNSFKEELLSNYSYIYFKDYETKNYEDIINEFIENCDFNSSNMHIIYSLILYSSNIDDDKMFKILEILLDFEKFKNDYHEFYKLNICDVIINKFINQKSDKLDSEIIKKIIDYIEENKIASHLMSIYSKLYLSLSLYFSYYYDYDSIKNSSLYYFYYISINGKDLLENEYAKLNKDILYNHGKSNIQRMNLEGVFISDSKYVEIGQKLMNEYFKQEEINLKYQINQDLSNIVTKIFNDEGLNNQLLNTYIEQFISKDIFYGLTFVAVEGLCEKDCILIDLGYERLEIPLIEGYKLKIAYSKVYKHIFENIYQKNKDYIKQNIINLIISYIKSIPIYQDTVTTLYNKNKLQAELLQKDENEEFILVEIYINDFIELNSKFHYKKVNQFFKDYVLKINEFIPLYRFYGPRIAFILNKNEDYKQYIEKIKELNFITKDGEIKPNLTISVSWGYKDNIIEKSLHSLDLAMSNEDRYNEFK</sequence>